<name>A0A645D555_9ZZZZ</name>
<evidence type="ECO:0000259" key="1">
    <source>
        <dbReference type="Pfam" id="PF15542"/>
    </source>
</evidence>
<protein>
    <recommendedName>
        <fullName evidence="1">Bacterial toxin 50 domain-containing protein</fullName>
    </recommendedName>
</protein>
<dbReference type="InterPro" id="IPR029100">
    <property type="entry name" value="Ntox50"/>
</dbReference>
<dbReference type="AlphaFoldDB" id="A0A645D555"/>
<organism evidence="2">
    <name type="scientific">bioreactor metagenome</name>
    <dbReference type="NCBI Taxonomy" id="1076179"/>
    <lineage>
        <taxon>unclassified sequences</taxon>
        <taxon>metagenomes</taxon>
        <taxon>ecological metagenomes</taxon>
    </lineage>
</organism>
<dbReference type="EMBL" id="VSSQ01032908">
    <property type="protein sequence ID" value="MPM84337.1"/>
    <property type="molecule type" value="Genomic_DNA"/>
</dbReference>
<sequence>MIYGNGLLLFNLGTKVPDIEAIHQSGNRYVYVVNNPLVFTDFSGNFAVLDDIAIKYVIGLVGSEALAWLATPEGQQLIASVAEGINEGIRYTANSIKSLHDRIIAASATDESVPLPNQGAVTGDVAGAPPVDAGKQGKHVEGHNNYVEGKSTWNPGTTGVNETQQAWENGTELPDGTRVWDTGRVVGTGGQTGVRVHQDANGRIHGYPVYPGQYIPTGGAG</sequence>
<dbReference type="Pfam" id="PF15542">
    <property type="entry name" value="Ntox50"/>
    <property type="match status" value="1"/>
</dbReference>
<feature type="domain" description="Bacterial toxin 50" evidence="1">
    <location>
        <begin position="132"/>
        <end position="156"/>
    </location>
</feature>
<accession>A0A645D555</accession>
<comment type="caution">
    <text evidence="2">The sequence shown here is derived from an EMBL/GenBank/DDBJ whole genome shotgun (WGS) entry which is preliminary data.</text>
</comment>
<gene>
    <name evidence="2" type="ORF">SDC9_131408</name>
</gene>
<reference evidence="2" key="1">
    <citation type="submission" date="2019-08" db="EMBL/GenBank/DDBJ databases">
        <authorList>
            <person name="Kucharzyk K."/>
            <person name="Murdoch R.W."/>
            <person name="Higgins S."/>
            <person name="Loffler F."/>
        </authorList>
    </citation>
    <scope>NUCLEOTIDE SEQUENCE</scope>
</reference>
<evidence type="ECO:0000313" key="2">
    <source>
        <dbReference type="EMBL" id="MPM84337.1"/>
    </source>
</evidence>
<proteinExistence type="predicted"/>